<gene>
    <name evidence="7" type="ORF">C7379_10791</name>
</gene>
<dbReference type="PANTHER" id="PTHR42961">
    <property type="entry name" value="IRON-SULFUR PROTEIN NUBPL"/>
    <property type="match status" value="1"/>
</dbReference>
<sequence>MKLFALYLRFKQILGTFAKHHRLYKTAMTIYPKLITDALSTVIYAGTKKNLIESDMLADTPSVNGNKVTFTLIFPRETDPFLKSTLKAAEAAIHYHVGQDVEVSIKTEFKSAPRPEVSKLLPHVKNIIAVSSGKGGVGKSTVSANLAISLAKLGYKVGLLDTDIFGPSIPKMLGVEDAKPYAVEKDGRQLIEPVQKYGVKLLSIGFFVNPDTATLWRGAMATSALKQLIADANWGELDYFILDTPPGTSDIHLTLLQTLSITGVVIVSTPQNVALADARKGIDMYTNDKVNVPILGLVENMAWFTPAELPENKYYIFGKDGCKNLAKEMGCPLLAQIPIVQSICENGDKGTPAALNVDTITGQAFINLAQAVVTVTNRRNKDKPKTPIVEVKKS</sequence>
<dbReference type="GO" id="GO:0005524">
    <property type="term" value="F:ATP binding"/>
    <property type="evidence" value="ECO:0007669"/>
    <property type="project" value="UniProtKB-UniRule"/>
</dbReference>
<evidence type="ECO:0000256" key="6">
    <source>
        <dbReference type="HAMAP-Rule" id="MF_02040"/>
    </source>
</evidence>
<evidence type="ECO:0000256" key="4">
    <source>
        <dbReference type="ARBA" id="ARBA00023004"/>
    </source>
</evidence>
<dbReference type="Gene3D" id="3.40.50.300">
    <property type="entry name" value="P-loop containing nucleotide triphosphate hydrolases"/>
    <property type="match status" value="1"/>
</dbReference>
<dbReference type="GO" id="GO:0051539">
    <property type="term" value="F:4 iron, 4 sulfur cluster binding"/>
    <property type="evidence" value="ECO:0007669"/>
    <property type="project" value="TreeGrafter"/>
</dbReference>
<dbReference type="InterPro" id="IPR033756">
    <property type="entry name" value="YlxH/NBP35"/>
</dbReference>
<name>A0A2U0UBR9_9BACT</name>
<evidence type="ECO:0000256" key="5">
    <source>
        <dbReference type="ARBA" id="ARBA00023014"/>
    </source>
</evidence>
<dbReference type="SUPFAM" id="SSF117916">
    <property type="entry name" value="Fe-S cluster assembly (FSCA) domain-like"/>
    <property type="match status" value="1"/>
</dbReference>
<keyword evidence="1 6" id="KW-0479">Metal-binding</keyword>
<keyword evidence="8" id="KW-1185">Reference proteome</keyword>
<comment type="caution">
    <text evidence="7">The sequence shown here is derived from an EMBL/GenBank/DDBJ whole genome shotgun (WGS) entry which is preliminary data.</text>
</comment>
<reference evidence="7 8" key="1">
    <citation type="submission" date="2018-05" db="EMBL/GenBank/DDBJ databases">
        <title>Genomic Encyclopedia of Type Strains, Phase IV (KMG-IV): sequencing the most valuable type-strain genomes for metagenomic binning, comparative biology and taxonomic classification.</title>
        <authorList>
            <person name="Goeker M."/>
        </authorList>
    </citation>
    <scope>NUCLEOTIDE SEQUENCE [LARGE SCALE GENOMIC DNA]</scope>
    <source>
        <strain evidence="7 8">DSM 100333</strain>
    </source>
</reference>
<organism evidence="7 8">
    <name type="scientific">Hallella colorans</name>
    <dbReference type="NCBI Taxonomy" id="1703337"/>
    <lineage>
        <taxon>Bacteria</taxon>
        <taxon>Pseudomonadati</taxon>
        <taxon>Bacteroidota</taxon>
        <taxon>Bacteroidia</taxon>
        <taxon>Bacteroidales</taxon>
        <taxon>Prevotellaceae</taxon>
        <taxon>Hallella</taxon>
    </lineage>
</organism>
<dbReference type="FunFam" id="3.40.50.300:FF:001119">
    <property type="entry name" value="Iron-sulfur cluster carrier protein"/>
    <property type="match status" value="1"/>
</dbReference>
<dbReference type="InterPro" id="IPR019591">
    <property type="entry name" value="Mrp/NBP35_ATP-bd"/>
</dbReference>
<evidence type="ECO:0000256" key="2">
    <source>
        <dbReference type="ARBA" id="ARBA00022741"/>
    </source>
</evidence>
<keyword evidence="3 6" id="KW-0067">ATP-binding</keyword>
<dbReference type="InterPro" id="IPR034904">
    <property type="entry name" value="FSCA_dom_sf"/>
</dbReference>
<dbReference type="SUPFAM" id="SSF52540">
    <property type="entry name" value="P-loop containing nucleoside triphosphate hydrolases"/>
    <property type="match status" value="1"/>
</dbReference>
<protein>
    <recommendedName>
        <fullName evidence="6">Iron-sulfur cluster carrier protein</fullName>
    </recommendedName>
</protein>
<dbReference type="InterPro" id="IPR027417">
    <property type="entry name" value="P-loop_NTPase"/>
</dbReference>
<evidence type="ECO:0000313" key="8">
    <source>
        <dbReference type="Proteomes" id="UP000245870"/>
    </source>
</evidence>
<dbReference type="GO" id="GO:0140663">
    <property type="term" value="F:ATP-dependent FeS chaperone activity"/>
    <property type="evidence" value="ECO:0007669"/>
    <property type="project" value="InterPro"/>
</dbReference>
<dbReference type="Pfam" id="PF10609">
    <property type="entry name" value="ParA"/>
    <property type="match status" value="1"/>
</dbReference>
<comment type="subunit">
    <text evidence="6">Homodimer.</text>
</comment>
<evidence type="ECO:0000313" key="7">
    <source>
        <dbReference type="EMBL" id="PVX55112.1"/>
    </source>
</evidence>
<dbReference type="GO" id="GO:0016887">
    <property type="term" value="F:ATP hydrolysis activity"/>
    <property type="evidence" value="ECO:0007669"/>
    <property type="project" value="UniProtKB-UniRule"/>
</dbReference>
<keyword evidence="5 6" id="KW-0411">Iron-sulfur</keyword>
<dbReference type="AlphaFoldDB" id="A0A2U0UBR9"/>
<keyword evidence="2 6" id="KW-0547">Nucleotide-binding</keyword>
<accession>A0A2U0UBR9</accession>
<dbReference type="CDD" id="cd02037">
    <property type="entry name" value="Mrp_NBP35"/>
    <property type="match status" value="1"/>
</dbReference>
<dbReference type="Proteomes" id="UP000245870">
    <property type="component" value="Unassembled WGS sequence"/>
</dbReference>
<dbReference type="GO" id="GO:0046872">
    <property type="term" value="F:metal ion binding"/>
    <property type="evidence" value="ECO:0007669"/>
    <property type="project" value="UniProtKB-KW"/>
</dbReference>
<evidence type="ECO:0000256" key="1">
    <source>
        <dbReference type="ARBA" id="ARBA00022723"/>
    </source>
</evidence>
<comment type="function">
    <text evidence="6">Binds and transfers iron-sulfur (Fe-S) clusters to target apoproteins. Can hydrolyze ATP.</text>
</comment>
<proteinExistence type="inferred from homology"/>
<keyword evidence="6" id="KW-0378">Hydrolase</keyword>
<feature type="binding site" evidence="6">
    <location>
        <begin position="133"/>
        <end position="140"/>
    </location>
    <ligand>
        <name>ATP</name>
        <dbReference type="ChEBI" id="CHEBI:30616"/>
    </ligand>
</feature>
<dbReference type="PANTHER" id="PTHR42961:SF2">
    <property type="entry name" value="IRON-SULFUR PROTEIN NUBPL"/>
    <property type="match status" value="1"/>
</dbReference>
<evidence type="ECO:0000256" key="3">
    <source>
        <dbReference type="ARBA" id="ARBA00022840"/>
    </source>
</evidence>
<dbReference type="InterPro" id="IPR044304">
    <property type="entry name" value="NUBPL-like"/>
</dbReference>
<dbReference type="EMBL" id="QENY01000007">
    <property type="protein sequence ID" value="PVX55112.1"/>
    <property type="molecule type" value="Genomic_DNA"/>
</dbReference>
<comment type="similarity">
    <text evidence="6">Belongs to the Mrp/NBP35 ATP-binding proteins family.</text>
</comment>
<keyword evidence="4 6" id="KW-0408">Iron</keyword>
<dbReference type="HAMAP" id="MF_02040">
    <property type="entry name" value="Mrp_NBP35"/>
    <property type="match status" value="1"/>
</dbReference>
<dbReference type="GO" id="GO:0016226">
    <property type="term" value="P:iron-sulfur cluster assembly"/>
    <property type="evidence" value="ECO:0007669"/>
    <property type="project" value="InterPro"/>
</dbReference>